<keyword evidence="2" id="KW-1185">Reference proteome</keyword>
<gene>
    <name evidence="1" type="ORF">K3G42_010253</name>
</gene>
<dbReference type="EMBL" id="CM037615">
    <property type="protein sequence ID" value="KAH8013060.1"/>
    <property type="molecule type" value="Genomic_DNA"/>
</dbReference>
<organism evidence="1 2">
    <name type="scientific">Sphaerodactylus townsendi</name>
    <dbReference type="NCBI Taxonomy" id="933632"/>
    <lineage>
        <taxon>Eukaryota</taxon>
        <taxon>Metazoa</taxon>
        <taxon>Chordata</taxon>
        <taxon>Craniata</taxon>
        <taxon>Vertebrata</taxon>
        <taxon>Euteleostomi</taxon>
        <taxon>Lepidosauria</taxon>
        <taxon>Squamata</taxon>
        <taxon>Bifurcata</taxon>
        <taxon>Gekkota</taxon>
        <taxon>Sphaerodactylidae</taxon>
        <taxon>Sphaerodactylus</taxon>
    </lineage>
</organism>
<reference evidence="1" key="1">
    <citation type="submission" date="2021-08" db="EMBL/GenBank/DDBJ databases">
        <title>The first chromosome-level gecko genome reveals the dynamic sex chromosomes of Neotropical dwarf geckos (Sphaerodactylidae: Sphaerodactylus).</title>
        <authorList>
            <person name="Pinto B.J."/>
            <person name="Keating S.E."/>
            <person name="Gamble T."/>
        </authorList>
    </citation>
    <scope>NUCLEOTIDE SEQUENCE</scope>
    <source>
        <strain evidence="1">TG3544</strain>
    </source>
</reference>
<dbReference type="Proteomes" id="UP000827872">
    <property type="component" value="Linkage Group LG02"/>
</dbReference>
<evidence type="ECO:0000313" key="1">
    <source>
        <dbReference type="EMBL" id="KAH8013060.1"/>
    </source>
</evidence>
<protein>
    <submittedName>
        <fullName evidence="1">Uncharacterized protein</fullName>
    </submittedName>
</protein>
<sequence length="391" mass="43974">MRVKGEGERWRRGSSKNQLSRLQPAKIQQGTTHQSSAPADWLTQARLQPSKEGGPSRQFADNCLCPLVAFWLGKDNASLLSKSNYTWLAKNAPLPILTQKYEELQKEIKDGSEDTLQKGYALLRKVSAHSSCFTGIQEMVDCIQNRIDLLIGQCPAYKERASKKWQLTTNLEDYLQKASTQIKNISPIVSVGLNPGSSAPESEKVMNQYLELANQTKEMAHELELAVRIVKEMEEFETTEVEAFSSKTKLLNEELAMLNKNINLKLEILKPYVTFLKSSNEIGGDALKLKEFYTSEPMQEDIEAKNETLMQSAEMQWQMVLKKILSAQDMGHDFLNLVNMASSEWRETSGSNTDAAQEDTLVLPPPRRRMASSLILPPNTASKQSERKTAA</sequence>
<comment type="caution">
    <text evidence="1">The sequence shown here is derived from an EMBL/GenBank/DDBJ whole genome shotgun (WGS) entry which is preliminary data.</text>
</comment>
<name>A0ACB8G107_9SAUR</name>
<accession>A0ACB8G107</accession>
<evidence type="ECO:0000313" key="2">
    <source>
        <dbReference type="Proteomes" id="UP000827872"/>
    </source>
</evidence>
<proteinExistence type="predicted"/>